<keyword evidence="2" id="KW-1185">Reference proteome</keyword>
<evidence type="ECO:0000313" key="1">
    <source>
        <dbReference type="EMBL" id="KAH3687863.1"/>
    </source>
</evidence>
<organism evidence="1 2">
    <name type="scientific">Wickerhamomyces pijperi</name>
    <name type="common">Yeast</name>
    <name type="synonym">Pichia pijperi</name>
    <dbReference type="NCBI Taxonomy" id="599730"/>
    <lineage>
        <taxon>Eukaryota</taxon>
        <taxon>Fungi</taxon>
        <taxon>Dikarya</taxon>
        <taxon>Ascomycota</taxon>
        <taxon>Saccharomycotina</taxon>
        <taxon>Saccharomycetes</taxon>
        <taxon>Phaffomycetales</taxon>
        <taxon>Wickerhamomycetaceae</taxon>
        <taxon>Wickerhamomyces</taxon>
    </lineage>
</organism>
<sequence length="99" mass="10160">MNPSSTLFENKRSNWSSLSFIVCLDSSFKSLKKSSSSLKSSSGSVCVLTGLEAADEGSSSSGSSSSANSSISSKSMASSACLVFIVANIWLKSNPPPAP</sequence>
<dbReference type="AlphaFoldDB" id="A0A9P8QBG5"/>
<dbReference type="EMBL" id="JAEUBG010000605">
    <property type="protein sequence ID" value="KAH3687863.1"/>
    <property type="molecule type" value="Genomic_DNA"/>
</dbReference>
<protein>
    <submittedName>
        <fullName evidence="1">Uncharacterized protein</fullName>
    </submittedName>
</protein>
<comment type="caution">
    <text evidence="1">The sequence shown here is derived from an EMBL/GenBank/DDBJ whole genome shotgun (WGS) entry which is preliminary data.</text>
</comment>
<accession>A0A9P8QBG5</accession>
<reference evidence="1" key="2">
    <citation type="submission" date="2021-01" db="EMBL/GenBank/DDBJ databases">
        <authorList>
            <person name="Schikora-Tamarit M.A."/>
        </authorList>
    </citation>
    <scope>NUCLEOTIDE SEQUENCE</scope>
    <source>
        <strain evidence="1">CBS2887</strain>
    </source>
</reference>
<dbReference type="Proteomes" id="UP000774326">
    <property type="component" value="Unassembled WGS sequence"/>
</dbReference>
<reference evidence="1" key="1">
    <citation type="journal article" date="2021" name="Open Biol.">
        <title>Shared evolutionary footprints suggest mitochondrial oxidative damage underlies multiple complex I losses in fungi.</title>
        <authorList>
            <person name="Schikora-Tamarit M.A."/>
            <person name="Marcet-Houben M."/>
            <person name="Nosek J."/>
            <person name="Gabaldon T."/>
        </authorList>
    </citation>
    <scope>NUCLEOTIDE SEQUENCE</scope>
    <source>
        <strain evidence="1">CBS2887</strain>
    </source>
</reference>
<proteinExistence type="predicted"/>
<evidence type="ECO:0000313" key="2">
    <source>
        <dbReference type="Proteomes" id="UP000774326"/>
    </source>
</evidence>
<gene>
    <name evidence="1" type="ORF">WICPIJ_001156</name>
</gene>
<name>A0A9P8QBG5_WICPI</name>